<dbReference type="InterPro" id="IPR029021">
    <property type="entry name" value="Prot-tyrosine_phosphatase-like"/>
</dbReference>
<feature type="compositionally biased region" description="Polar residues" evidence="1">
    <location>
        <begin position="74"/>
        <end position="113"/>
    </location>
</feature>
<reference evidence="2 3" key="1">
    <citation type="submission" date="2016-07" db="EMBL/GenBank/DDBJ databases">
        <title>Pervasive Adenine N6-methylation of Active Genes in Fungi.</title>
        <authorList>
            <consortium name="DOE Joint Genome Institute"/>
            <person name="Mondo S.J."/>
            <person name="Dannebaum R.O."/>
            <person name="Kuo R.C."/>
            <person name="Labutti K."/>
            <person name="Haridas S."/>
            <person name="Kuo A."/>
            <person name="Salamov A."/>
            <person name="Ahrendt S.R."/>
            <person name="Lipzen A."/>
            <person name="Sullivan W."/>
            <person name="Andreopoulos W.B."/>
            <person name="Clum A."/>
            <person name="Lindquist E."/>
            <person name="Daum C."/>
            <person name="Ramamoorthy G.K."/>
            <person name="Gryganskyi A."/>
            <person name="Culley D."/>
            <person name="Magnuson J.K."/>
            <person name="James T.Y."/>
            <person name="O'Malley M.A."/>
            <person name="Stajich J.E."/>
            <person name="Spatafora J.W."/>
            <person name="Visel A."/>
            <person name="Grigoriev I.V."/>
        </authorList>
    </citation>
    <scope>NUCLEOTIDE SEQUENCE [LARGE SCALE GENOMIC DNA]</scope>
    <source>
        <strain evidence="2 3">NRRL 1336</strain>
    </source>
</reference>
<dbReference type="Gene3D" id="3.90.190.10">
    <property type="entry name" value="Protein tyrosine phosphatase superfamily"/>
    <property type="match status" value="3"/>
</dbReference>
<sequence>MAPPSLPKTIPAYSAPLFGSPPKTNYLYGDSPTSSLASPRLSRRTLDNNTDAPTKTSNFVPPRLNKGLDIFASSPPSRNQTLSDSTKPMTQTFAQTDSTSGLPTSKHSDPQSLLKTVRTLVKSRSGTVLTRNTILKADHFSSGTNTNLDLHLQGGPNFRAAELDVYGVAQPTVIGLSTILSILHCHPKSQNLSSCTWFSTREEPLVYLNGCPYVLREYANPMQNMNMFWGINTNRLEKVEERLKADVIKEADAMDGLILAHQELSDGTVVPCYLAADKVQTPSEVFQEFQQKGYHIKYFRIPISPEQGPEDNYFDEYVRVIKALEPTEPLIFNCGIGNIRTTVGIIIAQIIRRTQLIERGYQDPFIIPGYGYQPAAGATSETLISLELGNSMAKYQEALLRLVYVLEQALDSKMSTHSAIEWALERGNIMENLMDAIMGNYHSVVALTSVLDSGVFSKRILDEMIDRSDAVVNLREIILTNRIRHNNCKSSSSHGNKTGGSTMGGFDNNLYLEKASKALQRYFFLLCFMAYVNESPDTRFETRFSSWIKARTEVWSMLQNMRRKGPRLYYFRPIEELQSIGRGGGGGGKLGSTLTVSHARYYGNGHGMFNMTGAGSQQDDGILTEVENAIIQSRKGAVFTAQNILKVDFWYYHYLDSEMQEYTVIHSKTPRQIDNSNNIENNSNCNIPQAHHSFYIEGASNFRRIDNTRIYGIAQPTVYGLKQVIRQLLTDKPRNERILWINLREEPIIYINGIPYVLRDRYYTLRNIRAYKGITGSRLEQLEERLKEDIIQEISNYEGRILLHGENQEGQVFAQWEEVSVYDVLTVRDVMENMSSEIAGELELDDRQHALLTYHRIPITAEKVPTNEDLDELRTIIATADLGKTALIMNCQIGLGRSTTGTVIATLLTRWIHQQSASTFTPPSPEQPLTVRRRNYQIINSLLRVIKRGLENKRIVDDVLDQCGLTINLRDIIEKMRVQVENETDPSKRKRKIKRGIVALERYYVLICFQAYLDNTSPELLHETESFGQWMKRHPELATILKELQTTDNLDSIVPEELPLPSSGIESITASTTSAEGKSNIIGQGDGLALSSEVLHVLQGRSGQVLGQNSILKHDAFPGCQKMGLREKIPGAYNFRRLSVDEVKHAVKHGGKASDAGGLAVDMDILQSMNTENNNTFDGTNTLAAASTNYQLSPPYICGCAMPNKDAIKAILETMDAGPGGVRKVLWTCLREEPVLYVNNRPYVLRLHNNPLRNLETTGIAKERVEHMERIMQQDALEELGAYNGRLLLHGEETAEKGGFVLLPTWETVRPECIETPDQAFQSIIDEGYQVDYFRIPITDEQAPIPDVFDQLIDRMKLSTRQTDLMFNCQMGRGRTTTGMVTACLLSMILKNKEVLDMNGAPVGLSSNKNNIMEGDVEPYKDINDEQHRQQNGEYRVILQLISVLSYGKLAKRLTDQAINMCDHMQNLRKAIYDLKLRMDTAETGSSKWHIAQEGFSNYLVRYFYLVVFANYLLETVDQQSLKANEEMAKSASIRDELSGGGLSTVETIKLPVMESGSFKSWLKRHREITNIIKYQSRGSVVNY</sequence>
<accession>A0A1X2I9K7</accession>
<evidence type="ECO:0000313" key="2">
    <source>
        <dbReference type="EMBL" id="ORZ12292.1"/>
    </source>
</evidence>
<dbReference type="PANTHER" id="PTHR23339">
    <property type="entry name" value="TYROSINE SPECIFIC PROTEIN PHOSPHATASE AND DUAL SPECIFICITY PROTEIN PHOSPHATASE"/>
    <property type="match status" value="1"/>
</dbReference>
<evidence type="ECO:0000256" key="1">
    <source>
        <dbReference type="SAM" id="MobiDB-lite"/>
    </source>
</evidence>
<keyword evidence="3" id="KW-1185">Reference proteome</keyword>
<dbReference type="InterPro" id="IPR050561">
    <property type="entry name" value="PTP"/>
</dbReference>
<dbReference type="SUPFAM" id="SSF52799">
    <property type="entry name" value="(Phosphotyrosine protein) phosphatases II"/>
    <property type="match status" value="3"/>
</dbReference>
<name>A0A1X2I9K7_9FUNG</name>
<feature type="compositionally biased region" description="Polar residues" evidence="1">
    <location>
        <begin position="47"/>
        <end position="59"/>
    </location>
</feature>
<dbReference type="Proteomes" id="UP000193560">
    <property type="component" value="Unassembled WGS sequence"/>
</dbReference>
<evidence type="ECO:0000313" key="3">
    <source>
        <dbReference type="Proteomes" id="UP000193560"/>
    </source>
</evidence>
<dbReference type="CDD" id="cd14496">
    <property type="entry name" value="PTP_paladin"/>
    <property type="match status" value="1"/>
</dbReference>
<organism evidence="2 3">
    <name type="scientific">Absidia repens</name>
    <dbReference type="NCBI Taxonomy" id="90262"/>
    <lineage>
        <taxon>Eukaryota</taxon>
        <taxon>Fungi</taxon>
        <taxon>Fungi incertae sedis</taxon>
        <taxon>Mucoromycota</taxon>
        <taxon>Mucoromycotina</taxon>
        <taxon>Mucoromycetes</taxon>
        <taxon>Mucorales</taxon>
        <taxon>Cunninghamellaceae</taxon>
        <taxon>Absidia</taxon>
    </lineage>
</organism>
<dbReference type="OrthoDB" id="66369at2759"/>
<dbReference type="EMBL" id="MCGE01000019">
    <property type="protein sequence ID" value="ORZ12292.1"/>
    <property type="molecule type" value="Genomic_DNA"/>
</dbReference>
<comment type="caution">
    <text evidence="2">The sequence shown here is derived from an EMBL/GenBank/DDBJ whole genome shotgun (WGS) entry which is preliminary data.</text>
</comment>
<gene>
    <name evidence="2" type="ORF">BCR42DRAFT_493670</name>
</gene>
<dbReference type="SMART" id="SM01301">
    <property type="entry name" value="PTPlike_phytase"/>
    <property type="match status" value="3"/>
</dbReference>
<proteinExistence type="predicted"/>
<feature type="region of interest" description="Disordered" evidence="1">
    <location>
        <begin position="1"/>
        <end position="113"/>
    </location>
</feature>
<dbReference type="Pfam" id="PF14566">
    <property type="entry name" value="PTPlike_phytase"/>
    <property type="match status" value="3"/>
</dbReference>
<protein>
    <submittedName>
        <fullName evidence="2">Inositol hexakisphosphate-domain-containing protein</fullName>
    </submittedName>
</protein>